<dbReference type="SUPFAM" id="SSF55895">
    <property type="entry name" value="Ribonuclease Rh-like"/>
    <property type="match status" value="1"/>
</dbReference>
<dbReference type="AlphaFoldDB" id="A0A095A8P6"/>
<evidence type="ECO:0000313" key="1">
    <source>
        <dbReference type="EMBL" id="KGB42159.1"/>
    </source>
</evidence>
<dbReference type="GO" id="GO:0003723">
    <property type="term" value="F:RNA binding"/>
    <property type="evidence" value="ECO:0007669"/>
    <property type="project" value="InterPro"/>
</dbReference>
<gene>
    <name evidence="1" type="ORF">MS3_10764</name>
</gene>
<proteinExistence type="predicted"/>
<dbReference type="InterPro" id="IPR036430">
    <property type="entry name" value="RNase_T2-like_sf"/>
</dbReference>
<name>A0A095A8P6_SCHHA</name>
<sequence length="162" mass="18771">MISSLLSHNYCNRLIIINHFKYILNSIGSWLASIYITTELFTLVKVGEKERIRDVVLNQLRSSFGVNVLMVCSFQNDKPAKLSEIRLCLNPSLEFIDCPISGNKNDYQQFSNSFYHQNIYHNPVCKSSLPWLYQSPICYNQSSILLFYNAPCPEELIFPDFN</sequence>
<dbReference type="EMBL" id="KL252522">
    <property type="protein sequence ID" value="KGB42159.1"/>
    <property type="molecule type" value="Genomic_DNA"/>
</dbReference>
<protein>
    <submittedName>
        <fullName evidence="1">Uncharacterized protein</fullName>
    </submittedName>
</protein>
<dbReference type="GO" id="GO:0033897">
    <property type="term" value="F:ribonuclease T2 activity"/>
    <property type="evidence" value="ECO:0007669"/>
    <property type="project" value="InterPro"/>
</dbReference>
<accession>A0A095A8P6</accession>
<reference evidence="1" key="1">
    <citation type="journal article" date="2012" name="Nat. Genet.">
        <title>Whole-genome sequence of Schistosoma haematobium.</title>
        <authorList>
            <person name="Young N.D."/>
            <person name="Jex A.R."/>
            <person name="Li B."/>
            <person name="Liu S."/>
            <person name="Yang L."/>
            <person name="Xiong Z."/>
            <person name="Li Y."/>
            <person name="Cantacessi C."/>
            <person name="Hall R.S."/>
            <person name="Xu X."/>
            <person name="Chen F."/>
            <person name="Wu X."/>
            <person name="Zerlotini A."/>
            <person name="Oliveira G."/>
            <person name="Hofmann A."/>
            <person name="Zhang G."/>
            <person name="Fang X."/>
            <person name="Kang Y."/>
            <person name="Campbell B.E."/>
            <person name="Loukas A."/>
            <person name="Ranganathan S."/>
            <person name="Rollinson D."/>
            <person name="Rinaldi G."/>
            <person name="Brindley P.J."/>
            <person name="Yang H."/>
            <person name="Wang J."/>
            <person name="Wang J."/>
            <person name="Gasser R.B."/>
        </authorList>
    </citation>
    <scope>NUCLEOTIDE SEQUENCE [LARGE SCALE GENOMIC DNA]</scope>
</reference>
<organism evidence="1">
    <name type="scientific">Schistosoma haematobium</name>
    <name type="common">Blood fluke</name>
    <dbReference type="NCBI Taxonomy" id="6185"/>
    <lineage>
        <taxon>Eukaryota</taxon>
        <taxon>Metazoa</taxon>
        <taxon>Spiralia</taxon>
        <taxon>Lophotrochozoa</taxon>
        <taxon>Platyhelminthes</taxon>
        <taxon>Trematoda</taxon>
        <taxon>Digenea</taxon>
        <taxon>Strigeidida</taxon>
        <taxon>Schistosomatoidea</taxon>
        <taxon>Schistosomatidae</taxon>
        <taxon>Schistosoma</taxon>
    </lineage>
</organism>
<dbReference type="Gene3D" id="3.90.730.10">
    <property type="entry name" value="Ribonuclease T2-like"/>
    <property type="match status" value="1"/>
</dbReference>